<accession>A0A3A6PTG5</accession>
<evidence type="ECO:0000256" key="4">
    <source>
        <dbReference type="ARBA" id="ARBA00022544"/>
    </source>
</evidence>
<dbReference type="PANTHER" id="PTHR34975:SF2">
    <property type="entry name" value="SPORE GERMINATION PROTEIN A2"/>
    <property type="match status" value="1"/>
</dbReference>
<feature type="transmembrane region" description="Helical" evidence="8">
    <location>
        <begin position="214"/>
        <end position="236"/>
    </location>
</feature>
<reference evidence="9 10" key="1">
    <citation type="submission" date="2018-09" db="EMBL/GenBank/DDBJ databases">
        <title>Paenibacillus aracenensis nov. sp. isolated from a cave in southern Spain.</title>
        <authorList>
            <person name="Jurado V."/>
            <person name="Gutierrez-Patricio S."/>
            <person name="Gonzalez-Pimentel J.L."/>
            <person name="Miller A.Z."/>
            <person name="Laiz L."/>
            <person name="Saiz-Jimenez C."/>
        </authorList>
    </citation>
    <scope>NUCLEOTIDE SEQUENCE [LARGE SCALE GENOMIC DNA]</scope>
    <source>
        <strain evidence="9 10">JCM 19203</strain>
    </source>
</reference>
<evidence type="ECO:0000256" key="5">
    <source>
        <dbReference type="ARBA" id="ARBA00022692"/>
    </source>
</evidence>
<dbReference type="EMBL" id="QXQB01000001">
    <property type="protein sequence ID" value="RJX41569.1"/>
    <property type="molecule type" value="Genomic_DNA"/>
</dbReference>
<keyword evidence="7 8" id="KW-0472">Membrane</keyword>
<feature type="transmembrane region" description="Helical" evidence="8">
    <location>
        <begin position="302"/>
        <end position="320"/>
    </location>
</feature>
<evidence type="ECO:0000256" key="6">
    <source>
        <dbReference type="ARBA" id="ARBA00022989"/>
    </source>
</evidence>
<feature type="transmembrane region" description="Helical" evidence="8">
    <location>
        <begin position="40"/>
        <end position="62"/>
    </location>
</feature>
<dbReference type="AlphaFoldDB" id="A0A3A6PTG5"/>
<feature type="transmembrane region" description="Helical" evidence="8">
    <location>
        <begin position="12"/>
        <end position="34"/>
    </location>
</feature>
<feature type="transmembrane region" description="Helical" evidence="8">
    <location>
        <begin position="271"/>
        <end position="290"/>
    </location>
</feature>
<dbReference type="GO" id="GO:0016020">
    <property type="term" value="C:membrane"/>
    <property type="evidence" value="ECO:0007669"/>
    <property type="project" value="UniProtKB-SubCell"/>
</dbReference>
<dbReference type="RefSeq" id="WP_120108084.1">
    <property type="nucleotide sequence ID" value="NZ_QXQB01000001.1"/>
</dbReference>
<dbReference type="InterPro" id="IPR004761">
    <property type="entry name" value="Spore_GerAB"/>
</dbReference>
<dbReference type="NCBIfam" id="TIGR00912">
    <property type="entry name" value="2A0309"/>
    <property type="match status" value="1"/>
</dbReference>
<evidence type="ECO:0000256" key="2">
    <source>
        <dbReference type="ARBA" id="ARBA00007998"/>
    </source>
</evidence>
<evidence type="ECO:0000256" key="7">
    <source>
        <dbReference type="ARBA" id="ARBA00023136"/>
    </source>
</evidence>
<comment type="similarity">
    <text evidence="2">Belongs to the amino acid-polyamine-organocation (APC) superfamily. Spore germination protein (SGP) (TC 2.A.3.9) family.</text>
</comment>
<dbReference type="GO" id="GO:0009847">
    <property type="term" value="P:spore germination"/>
    <property type="evidence" value="ECO:0007669"/>
    <property type="project" value="InterPro"/>
</dbReference>
<protein>
    <submittedName>
        <fullName evidence="9">Spore gernimation protein</fullName>
    </submittedName>
</protein>
<dbReference type="OrthoDB" id="2381188at2"/>
<dbReference type="Proteomes" id="UP000267798">
    <property type="component" value="Unassembled WGS sequence"/>
</dbReference>
<comment type="caution">
    <text evidence="9">The sequence shown here is derived from an EMBL/GenBank/DDBJ whole genome shotgun (WGS) entry which is preliminary data.</text>
</comment>
<proteinExistence type="inferred from homology"/>
<feature type="transmembrane region" description="Helical" evidence="8">
    <location>
        <begin position="141"/>
        <end position="160"/>
    </location>
</feature>
<evidence type="ECO:0000256" key="3">
    <source>
        <dbReference type="ARBA" id="ARBA00022448"/>
    </source>
</evidence>
<gene>
    <name evidence="9" type="ORF">D3P09_06280</name>
</gene>
<keyword evidence="3" id="KW-0813">Transport</keyword>
<evidence type="ECO:0000313" key="10">
    <source>
        <dbReference type="Proteomes" id="UP000267798"/>
    </source>
</evidence>
<feature type="transmembrane region" description="Helical" evidence="8">
    <location>
        <begin position="82"/>
        <end position="105"/>
    </location>
</feature>
<name>A0A3A6PTG5_9BACL</name>
<feature type="transmembrane region" description="Helical" evidence="8">
    <location>
        <begin position="117"/>
        <end position="134"/>
    </location>
</feature>
<dbReference type="PANTHER" id="PTHR34975">
    <property type="entry name" value="SPORE GERMINATION PROTEIN A2"/>
    <property type="match status" value="1"/>
</dbReference>
<keyword evidence="10" id="KW-1185">Reference proteome</keyword>
<keyword evidence="6 8" id="KW-1133">Transmembrane helix</keyword>
<keyword evidence="4" id="KW-0309">Germination</keyword>
<feature type="transmembrane region" description="Helical" evidence="8">
    <location>
        <begin position="332"/>
        <end position="354"/>
    </location>
</feature>
<comment type="subcellular location">
    <subcellularLocation>
        <location evidence="1">Membrane</location>
        <topology evidence="1">Multi-pass membrane protein</topology>
    </subcellularLocation>
</comment>
<keyword evidence="5 8" id="KW-0812">Transmembrane</keyword>
<dbReference type="Pfam" id="PF03845">
    <property type="entry name" value="Spore_permease"/>
    <property type="match status" value="1"/>
</dbReference>
<organism evidence="9 10">
    <name type="scientific">Paenibacillus pinisoli</name>
    <dbReference type="NCBI Taxonomy" id="1276110"/>
    <lineage>
        <taxon>Bacteria</taxon>
        <taxon>Bacillati</taxon>
        <taxon>Bacillota</taxon>
        <taxon>Bacilli</taxon>
        <taxon>Bacillales</taxon>
        <taxon>Paenibacillaceae</taxon>
        <taxon>Paenibacillus</taxon>
    </lineage>
</organism>
<evidence type="ECO:0000313" key="9">
    <source>
        <dbReference type="EMBL" id="RJX41569.1"/>
    </source>
</evidence>
<evidence type="ECO:0000256" key="8">
    <source>
        <dbReference type="SAM" id="Phobius"/>
    </source>
</evidence>
<evidence type="ECO:0000256" key="1">
    <source>
        <dbReference type="ARBA" id="ARBA00004141"/>
    </source>
</evidence>
<feature type="transmembrane region" description="Helical" evidence="8">
    <location>
        <begin position="180"/>
        <end position="202"/>
    </location>
</feature>
<sequence length="361" mass="41268">MNVKPFGLIPAVAILILSVGLVNHVLIVPILLTIAKRDAWMAVILAFLVILPWTAIPFFNLLKKMSHQRFDKWLKDRVHPVIAWIILGYFLILMFLIASETLIVTSSWTGTTYLPNTPTYVVVVVFLALCLYAACKGLRTIAYMSCLLLPMVIVLGDFVMSTNMPHKDYRYLLPMLEYGFSPVVRASIDCLTAFSELFMLLFMQHHLKKSYKRWHMIVLVLFLGLLAVGPLTGAISEFGPGEAEKMRYPAFSQWRLVSIGRYFEHVDFFAIFQWLSGALIRISLSMFLILEFNPLSKSKHKWLAPAIIGILLCGMAIYWTNHMIQYRLVIGFGFHYFGIVTMSLIIAVYAISFVKKRQVRQ</sequence>